<dbReference type="Proteomes" id="UP000887116">
    <property type="component" value="Unassembled WGS sequence"/>
</dbReference>
<sequence length="109" mass="12805">MLSKTAELQWKFPYYMWTDDSQANFLTSTSFESEFEDTFSVICNQQCFQRLRNFNGNSPSTRGLMTHKQIFSLRHHLKVNSRIRSLLYVINNAFKDCGTSMEIPLLHVD</sequence>
<gene>
    <name evidence="1" type="ORF">TNCT_675751</name>
</gene>
<name>A0A8X6FU83_TRICU</name>
<organism evidence="1 2">
    <name type="scientific">Trichonephila clavata</name>
    <name type="common">Joro spider</name>
    <name type="synonym">Nephila clavata</name>
    <dbReference type="NCBI Taxonomy" id="2740835"/>
    <lineage>
        <taxon>Eukaryota</taxon>
        <taxon>Metazoa</taxon>
        <taxon>Ecdysozoa</taxon>
        <taxon>Arthropoda</taxon>
        <taxon>Chelicerata</taxon>
        <taxon>Arachnida</taxon>
        <taxon>Araneae</taxon>
        <taxon>Araneomorphae</taxon>
        <taxon>Entelegynae</taxon>
        <taxon>Araneoidea</taxon>
        <taxon>Nephilidae</taxon>
        <taxon>Trichonephila</taxon>
    </lineage>
</organism>
<reference evidence="1" key="1">
    <citation type="submission" date="2020-07" db="EMBL/GenBank/DDBJ databases">
        <title>Multicomponent nature underlies the extraordinary mechanical properties of spider dragline silk.</title>
        <authorList>
            <person name="Kono N."/>
            <person name="Nakamura H."/>
            <person name="Mori M."/>
            <person name="Yoshida Y."/>
            <person name="Ohtoshi R."/>
            <person name="Malay A.D."/>
            <person name="Moran D.A.P."/>
            <person name="Tomita M."/>
            <person name="Numata K."/>
            <person name="Arakawa K."/>
        </authorList>
    </citation>
    <scope>NUCLEOTIDE SEQUENCE</scope>
</reference>
<comment type="caution">
    <text evidence="1">The sequence shown here is derived from an EMBL/GenBank/DDBJ whole genome shotgun (WGS) entry which is preliminary data.</text>
</comment>
<accession>A0A8X6FU83</accession>
<protein>
    <submittedName>
        <fullName evidence="1">Uncharacterized protein</fullName>
    </submittedName>
</protein>
<dbReference type="AlphaFoldDB" id="A0A8X6FU83"/>
<dbReference type="EMBL" id="BMAO01013412">
    <property type="protein sequence ID" value="GFQ88733.1"/>
    <property type="molecule type" value="Genomic_DNA"/>
</dbReference>
<evidence type="ECO:0000313" key="1">
    <source>
        <dbReference type="EMBL" id="GFQ88733.1"/>
    </source>
</evidence>
<proteinExistence type="predicted"/>
<keyword evidence="2" id="KW-1185">Reference proteome</keyword>
<evidence type="ECO:0000313" key="2">
    <source>
        <dbReference type="Proteomes" id="UP000887116"/>
    </source>
</evidence>